<evidence type="ECO:0000256" key="1">
    <source>
        <dbReference type="ARBA" id="ARBA00010541"/>
    </source>
</evidence>
<dbReference type="SUPFAM" id="SSF50156">
    <property type="entry name" value="PDZ domain-like"/>
    <property type="match status" value="1"/>
</dbReference>
<comment type="caution">
    <text evidence="6">The sequence shown here is derived from an EMBL/GenBank/DDBJ whole genome shotgun (WGS) entry which is preliminary data.</text>
</comment>
<evidence type="ECO:0000259" key="4">
    <source>
        <dbReference type="PROSITE" id="PS50106"/>
    </source>
</evidence>
<comment type="similarity">
    <text evidence="1">Belongs to the peptidase S1C family.</text>
</comment>
<keyword evidence="3" id="KW-0378">Hydrolase</keyword>
<feature type="domain" description="RCK C-terminal" evidence="5">
    <location>
        <begin position="124"/>
        <end position="207"/>
    </location>
</feature>
<dbReference type="PROSITE" id="PS50106">
    <property type="entry name" value="PDZ"/>
    <property type="match status" value="1"/>
</dbReference>
<dbReference type="InterPro" id="IPR006037">
    <property type="entry name" value="RCK_C"/>
</dbReference>
<dbReference type="InterPro" id="IPR001478">
    <property type="entry name" value="PDZ"/>
</dbReference>
<dbReference type="PROSITE" id="PS51202">
    <property type="entry name" value="RCK_C"/>
    <property type="match status" value="1"/>
</dbReference>
<dbReference type="RefSeq" id="WP_016875842.1">
    <property type="nucleotide sequence ID" value="NZ_AJLN01000097.1"/>
</dbReference>
<dbReference type="STRING" id="211165.GCA_000317285_03601"/>
<evidence type="ECO:0000256" key="2">
    <source>
        <dbReference type="ARBA" id="ARBA00022670"/>
    </source>
</evidence>
<dbReference type="InterPro" id="IPR001940">
    <property type="entry name" value="Peptidase_S1C"/>
</dbReference>
<organism evidence="6 7">
    <name type="scientific">Chlorogloeopsis fritschii PCC 6912</name>
    <dbReference type="NCBI Taxonomy" id="211165"/>
    <lineage>
        <taxon>Bacteria</taxon>
        <taxon>Bacillati</taxon>
        <taxon>Cyanobacteriota</taxon>
        <taxon>Cyanophyceae</taxon>
        <taxon>Nostocales</taxon>
        <taxon>Chlorogloeopsidaceae</taxon>
        <taxon>Chlorogloeopsis</taxon>
    </lineage>
</organism>
<dbReference type="EMBL" id="RSCJ01000028">
    <property type="protein sequence ID" value="RUR74634.1"/>
    <property type="molecule type" value="Genomic_DNA"/>
</dbReference>
<dbReference type="GO" id="GO:0006508">
    <property type="term" value="P:proteolysis"/>
    <property type="evidence" value="ECO:0007669"/>
    <property type="project" value="UniProtKB-KW"/>
</dbReference>
<dbReference type="Gene3D" id="2.30.42.10">
    <property type="match status" value="1"/>
</dbReference>
<dbReference type="GO" id="GO:0008324">
    <property type="term" value="F:monoatomic cation transmembrane transporter activity"/>
    <property type="evidence" value="ECO:0007669"/>
    <property type="project" value="InterPro"/>
</dbReference>
<evidence type="ECO:0000256" key="3">
    <source>
        <dbReference type="ARBA" id="ARBA00022801"/>
    </source>
</evidence>
<dbReference type="GO" id="GO:0006813">
    <property type="term" value="P:potassium ion transport"/>
    <property type="evidence" value="ECO:0007669"/>
    <property type="project" value="InterPro"/>
</dbReference>
<dbReference type="Gene3D" id="2.40.10.10">
    <property type="entry name" value="Trypsin-like serine proteases"/>
    <property type="match status" value="2"/>
</dbReference>
<dbReference type="GO" id="GO:0004252">
    <property type="term" value="F:serine-type endopeptidase activity"/>
    <property type="evidence" value="ECO:0007669"/>
    <property type="project" value="InterPro"/>
</dbReference>
<dbReference type="SUPFAM" id="SSF50494">
    <property type="entry name" value="Trypsin-like serine proteases"/>
    <property type="match status" value="1"/>
</dbReference>
<dbReference type="PANTHER" id="PTHR22939:SF129">
    <property type="entry name" value="SERINE PROTEASE HTRA2, MITOCHONDRIAL"/>
    <property type="match status" value="1"/>
</dbReference>
<dbReference type="InterPro" id="IPR048172">
    <property type="entry name" value="HhoA_HhoB_HtrA-like"/>
</dbReference>
<dbReference type="InterPro" id="IPR043504">
    <property type="entry name" value="Peptidase_S1_PA_chymotrypsin"/>
</dbReference>
<dbReference type="InterPro" id="IPR036034">
    <property type="entry name" value="PDZ_sf"/>
</dbReference>
<dbReference type="AlphaFoldDB" id="A0A433N0X3"/>
<dbReference type="Pfam" id="PF13180">
    <property type="entry name" value="PDZ_2"/>
    <property type="match status" value="1"/>
</dbReference>
<dbReference type="PANTHER" id="PTHR22939">
    <property type="entry name" value="SERINE PROTEASE FAMILY S1C HTRA-RELATED"/>
    <property type="match status" value="1"/>
</dbReference>
<proteinExistence type="inferred from homology"/>
<sequence>MKTNLLFVLLSGVVVSVGGCSLPINTLETQRPNPQTQNPINTPIAAPAPPPIFQSSGDPNFVVKVVQKVGPAVVRIDAARTIMSRSPDEFSDPFFRRFFGDLPSRSRPRVERGSGSGFIISGNGQILTNSHVVNGADVVTVRLKDGRTFDGRVLGEDPITDVAVIKIDANNLPTIPLGNSEVLQPGEPVIAIGNPLGLDNTVTSGIISATGRSSSAIGASDKRVDYIQTDAAINPGNSGGPLLNARGEVIGMNTAILQGAQGLGFAIPINTAQRIGKELIANGKVDHPYLGIQMVTLTPELKERIEDRLGLNVTSDRGVLLIDVVPSSPAAAAGLREGDVIQSINNQSVANIEEVQKLVENSKIGIPLQLQIQRNGQTQQVAVRPAPLPIQREG</sequence>
<keyword evidence="7" id="KW-1185">Reference proteome</keyword>
<dbReference type="PRINTS" id="PR00834">
    <property type="entry name" value="PROTEASES2C"/>
</dbReference>
<dbReference type="NCBIfam" id="NF041521">
    <property type="entry name" value="HhoA_HhoB_HtrA"/>
    <property type="match status" value="1"/>
</dbReference>
<dbReference type="PROSITE" id="PS51257">
    <property type="entry name" value="PROKAR_LIPOPROTEIN"/>
    <property type="match status" value="1"/>
</dbReference>
<evidence type="ECO:0000259" key="5">
    <source>
        <dbReference type="PROSITE" id="PS51202"/>
    </source>
</evidence>
<evidence type="ECO:0000313" key="7">
    <source>
        <dbReference type="Proteomes" id="UP000268857"/>
    </source>
</evidence>
<evidence type="ECO:0000313" key="6">
    <source>
        <dbReference type="EMBL" id="RUR74634.1"/>
    </source>
</evidence>
<dbReference type="OrthoDB" id="9807133at2"/>
<dbReference type="Pfam" id="PF13365">
    <property type="entry name" value="Trypsin_2"/>
    <property type="match status" value="1"/>
</dbReference>
<name>A0A433N0X3_CHLFR</name>
<gene>
    <name evidence="6" type="ORF">PCC6912_51510</name>
</gene>
<accession>A0A433N0X3</accession>
<protein>
    <submittedName>
        <fullName evidence="6">Serine protease</fullName>
    </submittedName>
</protein>
<dbReference type="SMART" id="SM00228">
    <property type="entry name" value="PDZ"/>
    <property type="match status" value="1"/>
</dbReference>
<feature type="domain" description="PDZ" evidence="4">
    <location>
        <begin position="294"/>
        <end position="374"/>
    </location>
</feature>
<dbReference type="InterPro" id="IPR009003">
    <property type="entry name" value="Peptidase_S1_PA"/>
</dbReference>
<reference evidence="6 7" key="1">
    <citation type="journal article" date="2019" name="Genome Biol. Evol.">
        <title>Day and night: Metabolic profiles and evolutionary relationships of six axenic non-marine cyanobacteria.</title>
        <authorList>
            <person name="Will S.E."/>
            <person name="Henke P."/>
            <person name="Boedeker C."/>
            <person name="Huang S."/>
            <person name="Brinkmann H."/>
            <person name="Rohde M."/>
            <person name="Jarek M."/>
            <person name="Friedl T."/>
            <person name="Seufert S."/>
            <person name="Schumacher M."/>
            <person name="Overmann J."/>
            <person name="Neumann-Schaal M."/>
            <person name="Petersen J."/>
        </authorList>
    </citation>
    <scope>NUCLEOTIDE SEQUENCE [LARGE SCALE GENOMIC DNA]</scope>
    <source>
        <strain evidence="6 7">PCC 6912</strain>
    </source>
</reference>
<dbReference type="Proteomes" id="UP000268857">
    <property type="component" value="Unassembled WGS sequence"/>
</dbReference>
<keyword evidence="2 6" id="KW-0645">Protease</keyword>